<feature type="region of interest" description="Disordered" evidence="1">
    <location>
        <begin position="106"/>
        <end position="132"/>
    </location>
</feature>
<sequence length="275" mass="29762">MAQKEKKEWEVKFEATLARFDITLEKTEAGEMHAVPPSITGTYMPTSYKSDIEETQVSYGSKSDNKTSEPLSESNDFVSCDNSDKSSDSETYASCDSSLKTQTKDFPPTVDIKTLPESDVEDPNSTAGSPSFSCLENVKSPRIFCNKSGMNNRNVCKNNSVRVKKCFVCGSKLHLIKDCDFYNCELDSVPCKSKAASVPAGSRNSPASVTAGGSDPAASRNRPAVNSADRPNPADWSKRPATVSAGRPVSAGWLNPAARPIFQPTSVILIIRLTL</sequence>
<feature type="compositionally biased region" description="Polar residues" evidence="1">
    <location>
        <begin position="39"/>
        <end position="81"/>
    </location>
</feature>
<feature type="region of interest" description="Disordered" evidence="1">
    <location>
        <begin position="195"/>
        <end position="243"/>
    </location>
</feature>
<feature type="compositionally biased region" description="Polar residues" evidence="1">
    <location>
        <begin position="123"/>
        <end position="132"/>
    </location>
</feature>
<organism evidence="2 3">
    <name type="scientific">Tanacetum coccineum</name>
    <dbReference type="NCBI Taxonomy" id="301880"/>
    <lineage>
        <taxon>Eukaryota</taxon>
        <taxon>Viridiplantae</taxon>
        <taxon>Streptophyta</taxon>
        <taxon>Embryophyta</taxon>
        <taxon>Tracheophyta</taxon>
        <taxon>Spermatophyta</taxon>
        <taxon>Magnoliopsida</taxon>
        <taxon>eudicotyledons</taxon>
        <taxon>Gunneridae</taxon>
        <taxon>Pentapetalae</taxon>
        <taxon>asterids</taxon>
        <taxon>campanulids</taxon>
        <taxon>Asterales</taxon>
        <taxon>Asteraceae</taxon>
        <taxon>Asteroideae</taxon>
        <taxon>Anthemideae</taxon>
        <taxon>Anthemidinae</taxon>
        <taxon>Tanacetum</taxon>
    </lineage>
</organism>
<feature type="region of interest" description="Disordered" evidence="1">
    <location>
        <begin position="33"/>
        <end position="93"/>
    </location>
</feature>
<evidence type="ECO:0000313" key="2">
    <source>
        <dbReference type="EMBL" id="GJT26894.1"/>
    </source>
</evidence>
<dbReference type="EMBL" id="BQNB010014330">
    <property type="protein sequence ID" value="GJT26894.1"/>
    <property type="molecule type" value="Genomic_DNA"/>
</dbReference>
<evidence type="ECO:0000313" key="3">
    <source>
        <dbReference type="Proteomes" id="UP001151760"/>
    </source>
</evidence>
<reference evidence="2" key="2">
    <citation type="submission" date="2022-01" db="EMBL/GenBank/DDBJ databases">
        <authorList>
            <person name="Yamashiro T."/>
            <person name="Shiraishi A."/>
            <person name="Satake H."/>
            <person name="Nakayama K."/>
        </authorList>
    </citation>
    <scope>NUCLEOTIDE SEQUENCE</scope>
</reference>
<proteinExistence type="predicted"/>
<comment type="caution">
    <text evidence="2">The sequence shown here is derived from an EMBL/GenBank/DDBJ whole genome shotgun (WGS) entry which is preliminary data.</text>
</comment>
<accession>A0ABQ5CPV4</accession>
<name>A0ABQ5CPV4_9ASTR</name>
<protein>
    <recommendedName>
        <fullName evidence="4">CCHC-type domain-containing protein</fullName>
    </recommendedName>
</protein>
<reference evidence="2" key="1">
    <citation type="journal article" date="2022" name="Int. J. Mol. Sci.">
        <title>Draft Genome of Tanacetum Coccineum: Genomic Comparison of Closely Related Tanacetum-Family Plants.</title>
        <authorList>
            <person name="Yamashiro T."/>
            <person name="Shiraishi A."/>
            <person name="Nakayama K."/>
            <person name="Satake H."/>
        </authorList>
    </citation>
    <scope>NUCLEOTIDE SEQUENCE</scope>
</reference>
<evidence type="ECO:0000256" key="1">
    <source>
        <dbReference type="SAM" id="MobiDB-lite"/>
    </source>
</evidence>
<evidence type="ECO:0008006" key="4">
    <source>
        <dbReference type="Google" id="ProtNLM"/>
    </source>
</evidence>
<dbReference type="Proteomes" id="UP001151760">
    <property type="component" value="Unassembled WGS sequence"/>
</dbReference>
<keyword evidence="3" id="KW-1185">Reference proteome</keyword>
<gene>
    <name evidence="2" type="ORF">Tco_0907169</name>
</gene>